<dbReference type="RefSeq" id="WP_323692366.1">
    <property type="nucleotide sequence ID" value="NZ_CP116341.1"/>
</dbReference>
<dbReference type="PROSITE" id="PS50994">
    <property type="entry name" value="INTEGRASE"/>
    <property type="match status" value="1"/>
</dbReference>
<evidence type="ECO:0000313" key="3">
    <source>
        <dbReference type="Proteomes" id="UP001303532"/>
    </source>
</evidence>
<feature type="domain" description="Integrase catalytic" evidence="1">
    <location>
        <begin position="177"/>
        <end position="338"/>
    </location>
</feature>
<name>A0ABZ0KWX2_9BACL</name>
<dbReference type="Pfam" id="PF13683">
    <property type="entry name" value="rve_3"/>
    <property type="match status" value="1"/>
</dbReference>
<reference evidence="2 3" key="1">
    <citation type="submission" date="2023-01" db="EMBL/GenBank/DDBJ databases">
        <title>Sporosarcina sp. nov., isolated from Korean tranditional fermented seafood 'Jeotgal'.</title>
        <authorList>
            <person name="Yang A.-I."/>
        </authorList>
    </citation>
    <scope>NUCLEOTIDE SEQUENCE [LARGE SCALE GENOMIC DNA]</scope>
    <source>
        <strain evidence="2 3">B2O-1</strain>
    </source>
</reference>
<dbReference type="SUPFAM" id="SSF53098">
    <property type="entry name" value="Ribonuclease H-like"/>
    <property type="match status" value="1"/>
</dbReference>
<organism evidence="2 3">
    <name type="scientific">Sporosarcina jeotgali</name>
    <dbReference type="NCBI Taxonomy" id="3020056"/>
    <lineage>
        <taxon>Bacteria</taxon>
        <taxon>Bacillati</taxon>
        <taxon>Bacillota</taxon>
        <taxon>Bacilli</taxon>
        <taxon>Bacillales</taxon>
        <taxon>Caryophanaceae</taxon>
        <taxon>Sporosarcina</taxon>
    </lineage>
</organism>
<dbReference type="InterPro" id="IPR012337">
    <property type="entry name" value="RNaseH-like_sf"/>
</dbReference>
<keyword evidence="3" id="KW-1185">Reference proteome</keyword>
<dbReference type="InterPro" id="IPR036397">
    <property type="entry name" value="RNaseH_sf"/>
</dbReference>
<dbReference type="InterPro" id="IPR001584">
    <property type="entry name" value="Integrase_cat-core"/>
</dbReference>
<evidence type="ECO:0000259" key="1">
    <source>
        <dbReference type="PROSITE" id="PS50994"/>
    </source>
</evidence>
<gene>
    <name evidence="2" type="ORF">PGH26_01995</name>
</gene>
<proteinExistence type="predicted"/>
<dbReference type="Pfam" id="PF00665">
    <property type="entry name" value="rve"/>
    <property type="match status" value="1"/>
</dbReference>
<accession>A0ABZ0KWX2</accession>
<evidence type="ECO:0000313" key="2">
    <source>
        <dbReference type="EMBL" id="WOV84720.1"/>
    </source>
</evidence>
<sequence length="363" mass="42393">MNIYMLKVHIIEWMRHLVHFILLYFKSSQAVRMENIALRSQLALYVQRYEKEKLPSPTPTSVFRQLWVFLSKYLGNWKGLILVVQPATVIGWHRTAFKFYWRKKSKKLGRPTISPATIHLIKRIHKDNPLLSPEKIHERLLALGIEKTPAPNTIAKYLPTTKKPPSQRQLQSWKTFLSNHHHELWATDFFTIPTLKFQVLYGLLIINHQSREIVFFGVTTNPTAEWTIQQFRNATPFGKVPKYLLHDNDPIFRSKAFQSFLQSSAIVSKKTAYRSPWQNAYAERAIGIVKRELLDHIIPLNDRHLHSLLREYISYYNNHRTHQGINGKTPITSLAYLPSSVEETKLESTSLLNGLYHSYKKTG</sequence>
<dbReference type="Gene3D" id="3.30.420.10">
    <property type="entry name" value="Ribonuclease H-like superfamily/Ribonuclease H"/>
    <property type="match status" value="1"/>
</dbReference>
<protein>
    <submittedName>
        <fullName evidence="2">Integrase core domain-containing protein</fullName>
    </submittedName>
</protein>
<dbReference type="PANTHER" id="PTHR46889:SF4">
    <property type="entry name" value="TRANSPOSASE INSO FOR INSERTION SEQUENCE ELEMENT IS911B-RELATED"/>
    <property type="match status" value="1"/>
</dbReference>
<dbReference type="Proteomes" id="UP001303532">
    <property type="component" value="Chromosome"/>
</dbReference>
<dbReference type="PANTHER" id="PTHR46889">
    <property type="entry name" value="TRANSPOSASE INSF FOR INSERTION SEQUENCE IS3B-RELATED"/>
    <property type="match status" value="1"/>
</dbReference>
<dbReference type="InterPro" id="IPR050900">
    <property type="entry name" value="Transposase_IS3/IS150/IS904"/>
</dbReference>
<dbReference type="EMBL" id="CP116341">
    <property type="protein sequence ID" value="WOV84720.1"/>
    <property type="molecule type" value="Genomic_DNA"/>
</dbReference>